<evidence type="ECO:0000256" key="1">
    <source>
        <dbReference type="SAM" id="SignalP"/>
    </source>
</evidence>
<proteinExistence type="predicted"/>
<dbReference type="Proteomes" id="UP000199024">
    <property type="component" value="Unassembled WGS sequence"/>
</dbReference>
<feature type="chain" id="PRO_5011493717" evidence="1">
    <location>
        <begin position="23"/>
        <end position="227"/>
    </location>
</feature>
<sequence length="227" mass="25218">MRALTFLAAVMFASSLHSHAYAQDQTVWHLNQPAAIKALQPSIEGHPEFTAQGVHFDGRGDALFFPTHPLAGARTWTWEMVFRPDADGQTEQRIFHLQPVDAAGKDIPTMRNLFEIRIHGSQWCLDSFASVSAKDDEHITLLPCTPETMHPFGAFHTATATYDGTTLRSYVDGVLQAEGAVHLTPQLPGHSSLGVRINRLFYFKGTVYEARFTHHVLPVGEFLVAPK</sequence>
<dbReference type="Pfam" id="PF13385">
    <property type="entry name" value="Laminin_G_3"/>
    <property type="match status" value="1"/>
</dbReference>
<dbReference type="Gene3D" id="2.60.120.200">
    <property type="match status" value="1"/>
</dbReference>
<accession>A0A1I6M185</accession>
<dbReference type="STRING" id="474950.SAMN05421771_1647"/>
<keyword evidence="1" id="KW-0732">Signal</keyword>
<dbReference type="EMBL" id="FOZL01000001">
    <property type="protein sequence ID" value="SFS09455.1"/>
    <property type="molecule type" value="Genomic_DNA"/>
</dbReference>
<gene>
    <name evidence="2" type="ORF">SAMN05421771_1647</name>
</gene>
<dbReference type="AlphaFoldDB" id="A0A1I6M185"/>
<dbReference type="SUPFAM" id="SSF49899">
    <property type="entry name" value="Concanavalin A-like lectins/glucanases"/>
    <property type="match status" value="1"/>
</dbReference>
<dbReference type="OrthoDB" id="851894at2"/>
<keyword evidence="3" id="KW-1185">Reference proteome</keyword>
<dbReference type="RefSeq" id="WP_089838309.1">
    <property type="nucleotide sequence ID" value="NZ_FOZL01000001.1"/>
</dbReference>
<evidence type="ECO:0000313" key="3">
    <source>
        <dbReference type="Proteomes" id="UP000199024"/>
    </source>
</evidence>
<feature type="signal peptide" evidence="1">
    <location>
        <begin position="1"/>
        <end position="22"/>
    </location>
</feature>
<organism evidence="2 3">
    <name type="scientific">Granulicella pectinivorans</name>
    <dbReference type="NCBI Taxonomy" id="474950"/>
    <lineage>
        <taxon>Bacteria</taxon>
        <taxon>Pseudomonadati</taxon>
        <taxon>Acidobacteriota</taxon>
        <taxon>Terriglobia</taxon>
        <taxon>Terriglobales</taxon>
        <taxon>Acidobacteriaceae</taxon>
        <taxon>Granulicella</taxon>
    </lineage>
</organism>
<dbReference type="GO" id="GO:0030246">
    <property type="term" value="F:carbohydrate binding"/>
    <property type="evidence" value="ECO:0007669"/>
    <property type="project" value="UniProtKB-KW"/>
</dbReference>
<keyword evidence="2" id="KW-0430">Lectin</keyword>
<reference evidence="2 3" key="1">
    <citation type="submission" date="2016-10" db="EMBL/GenBank/DDBJ databases">
        <authorList>
            <person name="de Groot N.N."/>
        </authorList>
    </citation>
    <scope>NUCLEOTIDE SEQUENCE [LARGE SCALE GENOMIC DNA]</scope>
    <source>
        <strain evidence="2 3">DSM 21001</strain>
    </source>
</reference>
<evidence type="ECO:0000313" key="2">
    <source>
        <dbReference type="EMBL" id="SFS09455.1"/>
    </source>
</evidence>
<dbReference type="InterPro" id="IPR013320">
    <property type="entry name" value="ConA-like_dom_sf"/>
</dbReference>
<protein>
    <submittedName>
        <fullName evidence="2">Concanavalin A-like lectin/glucanases superfamily protein</fullName>
    </submittedName>
</protein>
<name>A0A1I6M185_9BACT</name>